<evidence type="ECO:0000313" key="2">
    <source>
        <dbReference type="Proteomes" id="UP000031668"/>
    </source>
</evidence>
<reference evidence="1 2" key="1">
    <citation type="journal article" date="2014" name="Genome Biol. Evol.">
        <title>The genome of the myxosporean Thelohanellus kitauei shows adaptations to nutrient acquisition within its fish host.</title>
        <authorList>
            <person name="Yang Y."/>
            <person name="Xiong J."/>
            <person name="Zhou Z."/>
            <person name="Huo F."/>
            <person name="Miao W."/>
            <person name="Ran C."/>
            <person name="Liu Y."/>
            <person name="Zhang J."/>
            <person name="Feng J."/>
            <person name="Wang M."/>
            <person name="Wang M."/>
            <person name="Wang L."/>
            <person name="Yao B."/>
        </authorList>
    </citation>
    <scope>NUCLEOTIDE SEQUENCE [LARGE SCALE GENOMIC DNA]</scope>
    <source>
        <strain evidence="1">Wuqing</strain>
    </source>
</reference>
<organism evidence="1 2">
    <name type="scientific">Thelohanellus kitauei</name>
    <name type="common">Myxosporean</name>
    <dbReference type="NCBI Taxonomy" id="669202"/>
    <lineage>
        <taxon>Eukaryota</taxon>
        <taxon>Metazoa</taxon>
        <taxon>Cnidaria</taxon>
        <taxon>Myxozoa</taxon>
        <taxon>Myxosporea</taxon>
        <taxon>Bivalvulida</taxon>
        <taxon>Platysporina</taxon>
        <taxon>Myxobolidae</taxon>
        <taxon>Thelohanellus</taxon>
    </lineage>
</organism>
<proteinExistence type="predicted"/>
<sequence>MGYDKDFEEKYKDRVSGTSLIDIPMNYEDLRYQTKKDPILRKMIIFMEIKNISSCPSSKKIEVTKQGIFQFGPEETFLFKRNHIDFQGPFQKFILLIIVDSYWKFPFVVKMSGFARTHILSALKSIFALEEQP</sequence>
<name>A0A0C2JJ12_THEKT</name>
<gene>
    <name evidence="1" type="ORF">RF11_09783</name>
</gene>
<dbReference type="AlphaFoldDB" id="A0A0C2JJ12"/>
<protein>
    <submittedName>
        <fullName evidence="1">Uncharacterized protein</fullName>
    </submittedName>
</protein>
<keyword evidence="2" id="KW-1185">Reference proteome</keyword>
<dbReference type="Proteomes" id="UP000031668">
    <property type="component" value="Unassembled WGS sequence"/>
</dbReference>
<evidence type="ECO:0000313" key="1">
    <source>
        <dbReference type="EMBL" id="KII69358.1"/>
    </source>
</evidence>
<dbReference type="EMBL" id="JWZT01002451">
    <property type="protein sequence ID" value="KII69358.1"/>
    <property type="molecule type" value="Genomic_DNA"/>
</dbReference>
<comment type="caution">
    <text evidence="1">The sequence shown here is derived from an EMBL/GenBank/DDBJ whole genome shotgun (WGS) entry which is preliminary data.</text>
</comment>
<accession>A0A0C2JJ12</accession>